<feature type="domain" description="Dynamin N-terminal" evidence="7">
    <location>
        <begin position="11"/>
        <end position="161"/>
    </location>
</feature>
<dbReference type="GO" id="GO:0016020">
    <property type="term" value="C:membrane"/>
    <property type="evidence" value="ECO:0007669"/>
    <property type="project" value="UniProtKB-SubCell"/>
</dbReference>
<comment type="caution">
    <text evidence="8">The sequence shown here is derived from an EMBL/GenBank/DDBJ whole genome shotgun (WGS) entry which is preliminary data.</text>
</comment>
<evidence type="ECO:0000256" key="1">
    <source>
        <dbReference type="ARBA" id="ARBA00004370"/>
    </source>
</evidence>
<keyword evidence="5" id="KW-0472">Membrane</keyword>
<sequence>MLPEIADKVIVGVGGAFSAGKSSFLNGILGRKVLSVAIDPTTSIPTYLIHGEQQKIAAVLKNSQQLDLSLEQFKNLTHHAEQELHELAVNIDLILLTQPEQRWPNLAFLDTPGYSNHEDIEQGLCDAHIAKVQLNDVQCLIWLVSADQGVISQSDIDFLKTIRSDIPKLIVMSRADKKSPEGLTEIKKLTQYTLAQHQIKAIDVLVLSARQPEKFDRKLLDGYLTQWSSKSQESRIIENFNQYFDAMKKHLANKEGEIEIEQFQRKLFEKIYQLAVYANIDLEAQWQKYLAVQAKIEQDRQDKLIAYQAELEREALKIEEEKRLQQVKLEKEREMLKNQDLIARAEQLKQQVQKTERRSLEQILEDAQEEISRPSAGIYVIDDVYSIRKKTEKAIKSYAYEGDGEYGKYNDDPLVLVDTTTLFKNAENGLYLTYSELYCKDMLSKRFVIRLSEIRSIRFDKSDSKLSINGKEVLYVPQDNLKTPMVNLANALKTYIEQ</sequence>
<dbReference type="InterPro" id="IPR027094">
    <property type="entry name" value="Mitofusin_fam"/>
</dbReference>
<dbReference type="AlphaFoldDB" id="A0AAW5RCK7"/>
<protein>
    <submittedName>
        <fullName evidence="8">Dynamin family protein</fullName>
    </submittedName>
</protein>
<keyword evidence="2" id="KW-0547">Nucleotide-binding</keyword>
<reference evidence="8" key="1">
    <citation type="submission" date="2021-06" db="EMBL/GenBank/DDBJ databases">
        <title>Propagation of a rapidly emergent carbapenem-resistant Acinetobacter baumannii lineage by various extra-hospital transmission networks.</title>
        <authorList>
            <person name="Calix J."/>
        </authorList>
    </citation>
    <scope>NUCLEOTIDE SEQUENCE</scope>
    <source>
        <strain evidence="8">WU_MDCI_Aw63</strain>
    </source>
</reference>
<dbReference type="PANTHER" id="PTHR10465:SF0">
    <property type="entry name" value="SARCALUMENIN"/>
    <property type="match status" value="1"/>
</dbReference>
<dbReference type="Pfam" id="PF00350">
    <property type="entry name" value="Dynamin_N"/>
    <property type="match status" value="1"/>
</dbReference>
<accession>A0AAW5RCK7</accession>
<name>A0AAW5RCK7_ACIJU</name>
<organism evidence="8 9">
    <name type="scientific">Acinetobacter junii</name>
    <dbReference type="NCBI Taxonomy" id="40215"/>
    <lineage>
        <taxon>Bacteria</taxon>
        <taxon>Pseudomonadati</taxon>
        <taxon>Pseudomonadota</taxon>
        <taxon>Gammaproteobacteria</taxon>
        <taxon>Moraxellales</taxon>
        <taxon>Moraxellaceae</taxon>
        <taxon>Acinetobacter</taxon>
    </lineage>
</organism>
<evidence type="ECO:0000313" key="8">
    <source>
        <dbReference type="EMBL" id="MCU4398464.1"/>
    </source>
</evidence>
<dbReference type="RefSeq" id="WP_262579596.1">
    <property type="nucleotide sequence ID" value="NZ_JAHPRE010000095.1"/>
</dbReference>
<dbReference type="EMBL" id="JAHPRE010000095">
    <property type="protein sequence ID" value="MCU4398464.1"/>
    <property type="molecule type" value="Genomic_DNA"/>
</dbReference>
<keyword evidence="3" id="KW-0378">Hydrolase</keyword>
<comment type="subcellular location">
    <subcellularLocation>
        <location evidence="1">Membrane</location>
    </subcellularLocation>
</comment>
<dbReference type="PANTHER" id="PTHR10465">
    <property type="entry name" value="TRANSMEMBRANE GTPASE FZO1"/>
    <property type="match status" value="1"/>
</dbReference>
<dbReference type="Proteomes" id="UP001208534">
    <property type="component" value="Unassembled WGS sequence"/>
</dbReference>
<evidence type="ECO:0000256" key="2">
    <source>
        <dbReference type="ARBA" id="ARBA00022741"/>
    </source>
</evidence>
<evidence type="ECO:0000256" key="5">
    <source>
        <dbReference type="ARBA" id="ARBA00023136"/>
    </source>
</evidence>
<dbReference type="Gene3D" id="3.40.50.300">
    <property type="entry name" value="P-loop containing nucleotide triphosphate hydrolases"/>
    <property type="match status" value="1"/>
</dbReference>
<dbReference type="SUPFAM" id="SSF52540">
    <property type="entry name" value="P-loop containing nucleoside triphosphate hydrolases"/>
    <property type="match status" value="1"/>
</dbReference>
<dbReference type="GO" id="GO:0005525">
    <property type="term" value="F:GTP binding"/>
    <property type="evidence" value="ECO:0007669"/>
    <property type="project" value="UniProtKB-KW"/>
</dbReference>
<dbReference type="GO" id="GO:0003924">
    <property type="term" value="F:GTPase activity"/>
    <property type="evidence" value="ECO:0007669"/>
    <property type="project" value="InterPro"/>
</dbReference>
<feature type="coiled-coil region" evidence="6">
    <location>
        <begin position="304"/>
        <end position="370"/>
    </location>
</feature>
<dbReference type="InterPro" id="IPR045063">
    <property type="entry name" value="Dynamin_N"/>
</dbReference>
<evidence type="ECO:0000259" key="7">
    <source>
        <dbReference type="Pfam" id="PF00350"/>
    </source>
</evidence>
<gene>
    <name evidence="8" type="ORF">KTH64_16290</name>
</gene>
<dbReference type="InterPro" id="IPR027417">
    <property type="entry name" value="P-loop_NTPase"/>
</dbReference>
<evidence type="ECO:0000256" key="4">
    <source>
        <dbReference type="ARBA" id="ARBA00023134"/>
    </source>
</evidence>
<proteinExistence type="predicted"/>
<keyword evidence="6" id="KW-0175">Coiled coil</keyword>
<evidence type="ECO:0000256" key="3">
    <source>
        <dbReference type="ARBA" id="ARBA00022801"/>
    </source>
</evidence>
<evidence type="ECO:0000313" key="9">
    <source>
        <dbReference type="Proteomes" id="UP001208534"/>
    </source>
</evidence>
<evidence type="ECO:0000256" key="6">
    <source>
        <dbReference type="SAM" id="Coils"/>
    </source>
</evidence>
<keyword evidence="4" id="KW-0342">GTP-binding</keyword>